<evidence type="ECO:0000256" key="1">
    <source>
        <dbReference type="ARBA" id="ARBA00022729"/>
    </source>
</evidence>
<evidence type="ECO:0000259" key="2">
    <source>
        <dbReference type="Pfam" id="PF02563"/>
    </source>
</evidence>
<dbReference type="PROSITE" id="PS51257">
    <property type="entry name" value="PROKAR_LIPOPROTEIN"/>
    <property type="match status" value="1"/>
</dbReference>
<dbReference type="Proteomes" id="UP000183200">
    <property type="component" value="Unassembled WGS sequence"/>
</dbReference>
<dbReference type="InterPro" id="IPR049712">
    <property type="entry name" value="Poly_export"/>
</dbReference>
<dbReference type="Gene3D" id="3.10.560.10">
    <property type="entry name" value="Outer membrane lipoprotein wza domain like"/>
    <property type="match status" value="1"/>
</dbReference>
<dbReference type="Gene3D" id="3.30.1950.10">
    <property type="entry name" value="wza like domain"/>
    <property type="match status" value="1"/>
</dbReference>
<dbReference type="Pfam" id="PF02563">
    <property type="entry name" value="Poly_export"/>
    <property type="match status" value="1"/>
</dbReference>
<dbReference type="Pfam" id="PF10531">
    <property type="entry name" value="SLBB"/>
    <property type="match status" value="1"/>
</dbReference>
<evidence type="ECO:0000259" key="3">
    <source>
        <dbReference type="Pfam" id="PF10531"/>
    </source>
</evidence>
<dbReference type="EMBL" id="FNGY01000006">
    <property type="protein sequence ID" value="SDN06290.1"/>
    <property type="molecule type" value="Genomic_DNA"/>
</dbReference>
<evidence type="ECO:0000313" key="4">
    <source>
        <dbReference type="EMBL" id="SDN06290.1"/>
    </source>
</evidence>
<keyword evidence="1" id="KW-0732">Signal</keyword>
<dbReference type="GO" id="GO:0015159">
    <property type="term" value="F:polysaccharide transmembrane transporter activity"/>
    <property type="evidence" value="ECO:0007669"/>
    <property type="project" value="InterPro"/>
</dbReference>
<proteinExistence type="predicted"/>
<dbReference type="RefSeq" id="WP_245723876.1">
    <property type="nucleotide sequence ID" value="NZ_FNGY01000006.1"/>
</dbReference>
<keyword evidence="5" id="KW-1185">Reference proteome</keyword>
<sequence>MLTKKYLNFLIIFSVFLLSSCSVTKKVPYFQDIDADGRSLFAKTGEFNELTIHSDDILSISIVTIDAATSMPVNQLAGQSVTAAIQSANPAGLSSASGFLVDKNGEIDISVVGKVKVAGLTTYEARELIKTKASVVYRDPNVQVRYANFKVTVLGEVARPASYVLPNEKVSVLDALGMAGDLTIFGKRENILLIRDIDGKKEFARLDLNSSQVFNSPFYYLKQNDVIYVEPNKGKAASLNQARTQTFAVIGTALSVLIVLFSRL</sequence>
<gene>
    <name evidence="4" type="ORF">SAMN05421820_10659</name>
</gene>
<dbReference type="PANTHER" id="PTHR33619">
    <property type="entry name" value="POLYSACCHARIDE EXPORT PROTEIN GFCE-RELATED"/>
    <property type="match status" value="1"/>
</dbReference>
<feature type="domain" description="Polysaccharide export protein N-terminal" evidence="2">
    <location>
        <begin position="49"/>
        <end position="145"/>
    </location>
</feature>
<dbReference type="PANTHER" id="PTHR33619:SF3">
    <property type="entry name" value="POLYSACCHARIDE EXPORT PROTEIN GFCE-RELATED"/>
    <property type="match status" value="1"/>
</dbReference>
<dbReference type="STRING" id="430522.BFS30_09750"/>
<protein>
    <submittedName>
        <fullName evidence="4">Polysaccharide export outer membrane protein</fullName>
    </submittedName>
</protein>
<name>A0A1G9YBA0_9SPHI</name>
<dbReference type="InterPro" id="IPR003715">
    <property type="entry name" value="Poly_export_N"/>
</dbReference>
<evidence type="ECO:0000313" key="5">
    <source>
        <dbReference type="Proteomes" id="UP000183200"/>
    </source>
</evidence>
<dbReference type="AlphaFoldDB" id="A0A1G9YBA0"/>
<feature type="domain" description="Soluble ligand binding" evidence="3">
    <location>
        <begin position="150"/>
        <end position="196"/>
    </location>
</feature>
<accession>A0A1G9YBA0</accession>
<organism evidence="4 5">
    <name type="scientific">Pedobacter steynii</name>
    <dbReference type="NCBI Taxonomy" id="430522"/>
    <lineage>
        <taxon>Bacteria</taxon>
        <taxon>Pseudomonadati</taxon>
        <taxon>Bacteroidota</taxon>
        <taxon>Sphingobacteriia</taxon>
        <taxon>Sphingobacteriales</taxon>
        <taxon>Sphingobacteriaceae</taxon>
        <taxon>Pedobacter</taxon>
    </lineage>
</organism>
<dbReference type="InterPro" id="IPR019554">
    <property type="entry name" value="Soluble_ligand-bd"/>
</dbReference>
<reference evidence="5" key="1">
    <citation type="submission" date="2016-10" db="EMBL/GenBank/DDBJ databases">
        <authorList>
            <person name="Varghese N."/>
            <person name="Submissions S."/>
        </authorList>
    </citation>
    <scope>NUCLEOTIDE SEQUENCE [LARGE SCALE GENOMIC DNA]</scope>
    <source>
        <strain evidence="5">DSM 19110</strain>
    </source>
</reference>